<gene>
    <name evidence="1" type="ORF">VN97_g9279</name>
</gene>
<comment type="caution">
    <text evidence="1">The sequence shown here is derived from an EMBL/GenBank/DDBJ whole genome shotgun (WGS) entry which is preliminary data.</text>
</comment>
<evidence type="ECO:0000313" key="2">
    <source>
        <dbReference type="Proteomes" id="UP001227192"/>
    </source>
</evidence>
<protein>
    <submittedName>
        <fullName evidence="1">Uncharacterized protein</fullName>
    </submittedName>
</protein>
<dbReference type="EMBL" id="LACB01000368">
    <property type="protein sequence ID" value="KAJ9484105.1"/>
    <property type="molecule type" value="Genomic_DNA"/>
</dbReference>
<sequence length="66" mass="7424">MHITSPRSCVGTLKPTAQATQNAVFRYAPMKCWLCVSLAVRYIPALLNYFVVTYNQSYYSTGAKLD</sequence>
<evidence type="ECO:0000313" key="1">
    <source>
        <dbReference type="EMBL" id="KAJ9484105.1"/>
    </source>
</evidence>
<dbReference type="AlphaFoldDB" id="A0AAI9TB53"/>
<keyword evidence="2" id="KW-1185">Reference proteome</keyword>
<accession>A0AAI9TB53</accession>
<proteinExistence type="predicted"/>
<dbReference type="Proteomes" id="UP001227192">
    <property type="component" value="Unassembled WGS sequence"/>
</dbReference>
<name>A0AAI9TB53_PENTH</name>
<organism evidence="1 2">
    <name type="scientific">Penicillium thymicola</name>
    <dbReference type="NCBI Taxonomy" id="293382"/>
    <lineage>
        <taxon>Eukaryota</taxon>
        <taxon>Fungi</taxon>
        <taxon>Dikarya</taxon>
        <taxon>Ascomycota</taxon>
        <taxon>Pezizomycotina</taxon>
        <taxon>Eurotiomycetes</taxon>
        <taxon>Eurotiomycetidae</taxon>
        <taxon>Eurotiales</taxon>
        <taxon>Aspergillaceae</taxon>
        <taxon>Penicillium</taxon>
    </lineage>
</organism>
<reference evidence="1" key="2">
    <citation type="journal article" date="2016" name="Fungal Biol.">
        <title>Ochratoxin A production by Penicillium thymicola.</title>
        <authorList>
            <person name="Nguyen H.D.T."/>
            <person name="McMullin D.R."/>
            <person name="Ponomareva E."/>
            <person name="Riley R."/>
            <person name="Pomraning K.R."/>
            <person name="Baker S.E."/>
            <person name="Seifert K.A."/>
        </authorList>
    </citation>
    <scope>NUCLEOTIDE SEQUENCE</scope>
    <source>
        <strain evidence="1">DAOM 180753</strain>
    </source>
</reference>
<reference evidence="1" key="1">
    <citation type="submission" date="2015-06" db="EMBL/GenBank/DDBJ databases">
        <authorList>
            <person name="Nguyen H."/>
        </authorList>
    </citation>
    <scope>NUCLEOTIDE SEQUENCE</scope>
    <source>
        <strain evidence="1">DAOM 180753</strain>
    </source>
</reference>